<dbReference type="Pfam" id="PF01593">
    <property type="entry name" value="Amino_oxidase"/>
    <property type="match status" value="1"/>
</dbReference>
<protein>
    <recommendedName>
        <fullName evidence="3">Pyridine nucleotide-disulfide oxidoreductase domain-containing protein 2</fullName>
    </recommendedName>
</protein>
<evidence type="ECO:0000256" key="4">
    <source>
        <dbReference type="SAM" id="MobiDB-lite"/>
    </source>
</evidence>
<evidence type="ECO:0000313" key="6">
    <source>
        <dbReference type="EMBL" id="NDL56050.1"/>
    </source>
</evidence>
<dbReference type="InterPro" id="IPR036188">
    <property type="entry name" value="FAD/NAD-bd_sf"/>
</dbReference>
<comment type="subunit">
    <text evidence="2">Interacts with COX5B; this interaction may contribute to localize PYROXD2 to the inner face of the inner mitochondrial membrane.</text>
</comment>
<organism evidence="6 7">
    <name type="scientific">Phytoactinopolyspora mesophila</name>
    <dbReference type="NCBI Taxonomy" id="2650750"/>
    <lineage>
        <taxon>Bacteria</taxon>
        <taxon>Bacillati</taxon>
        <taxon>Actinomycetota</taxon>
        <taxon>Actinomycetes</taxon>
        <taxon>Jiangellales</taxon>
        <taxon>Jiangellaceae</taxon>
        <taxon>Phytoactinopolyspora</taxon>
    </lineage>
</organism>
<evidence type="ECO:0000256" key="3">
    <source>
        <dbReference type="ARBA" id="ARBA00040298"/>
    </source>
</evidence>
<keyword evidence="7" id="KW-1185">Reference proteome</keyword>
<gene>
    <name evidence="6" type="ORF">F7O44_03075</name>
</gene>
<dbReference type="SUPFAM" id="SSF51905">
    <property type="entry name" value="FAD/NAD(P)-binding domain"/>
    <property type="match status" value="1"/>
</dbReference>
<dbReference type="PANTHER" id="PTHR10668">
    <property type="entry name" value="PHYTOENE DEHYDROGENASE"/>
    <property type="match status" value="1"/>
</dbReference>
<sequence>MTPKRSRPNNTDNHHQSGRARPTPVKAQRAAGNVLTIAARYDAVIVGAGHNGLTAAAYLARAGRRVLVLERLGQVGGAAVSSRVFPSVDAWLSRYSYLVSLFPRRIITELELPITLRRRRYSSFTPVDNGGLLVDADDVAATASSFGALTGGAAEYAAWAEFHARLERAADRLFPTMTEPLMSRAQLRAMLDDDETWRILFEEPIGHHVASRFESDVVRGTVLTDALIGTFADPGDASLLPNRCFLYHVIGNGHGRWDVPVSGMGTVSGALHMAALQAGAQIVTGAEVTALDPSGAVAVAGADGSEYEVRGDYVLAGCAPSMLRRLLGESPAEAPEGAQMKVNMLLRRLPRLRADVDPDVAFSGTFHVNESMTQLDAAFTQAAAGRIPEVAPCEVYCHTLTDDSILSPSLRADGVHTLTLFGLHMPARLFREDNEQARSAAVRSLLASLNSMLAEPIEECLLRDDDGRPCLEAHTPIDIEEHLGMPGGHIFHEDLSWPFAEAAHDVGRWGVETEHPRILVCGAGARRGGGVSGIPGRAAAMAVLRT</sequence>
<dbReference type="Proteomes" id="UP000460435">
    <property type="component" value="Unassembled WGS sequence"/>
</dbReference>
<comment type="caution">
    <text evidence="6">The sequence shown here is derived from an EMBL/GenBank/DDBJ whole genome shotgun (WGS) entry which is preliminary data.</text>
</comment>
<dbReference type="EMBL" id="WLZY01000001">
    <property type="protein sequence ID" value="NDL56050.1"/>
    <property type="molecule type" value="Genomic_DNA"/>
</dbReference>
<feature type="domain" description="Amine oxidase" evidence="5">
    <location>
        <begin position="52"/>
        <end position="334"/>
    </location>
</feature>
<name>A0A7K3LYI7_9ACTN</name>
<dbReference type="GO" id="GO:0016491">
    <property type="term" value="F:oxidoreductase activity"/>
    <property type="evidence" value="ECO:0007669"/>
    <property type="project" value="InterPro"/>
</dbReference>
<feature type="region of interest" description="Disordered" evidence="4">
    <location>
        <begin position="1"/>
        <end position="26"/>
    </location>
</feature>
<reference evidence="6 7" key="1">
    <citation type="submission" date="2019-11" db="EMBL/GenBank/DDBJ databases">
        <authorList>
            <person name="Li X.-J."/>
            <person name="Feng X.-M."/>
        </authorList>
    </citation>
    <scope>NUCLEOTIDE SEQUENCE [LARGE SCALE GENOMIC DNA]</scope>
    <source>
        <strain evidence="6 7">XMNu-373</strain>
    </source>
</reference>
<dbReference type="GO" id="GO:0005829">
    <property type="term" value="C:cytosol"/>
    <property type="evidence" value="ECO:0007669"/>
    <property type="project" value="TreeGrafter"/>
</dbReference>
<evidence type="ECO:0000256" key="1">
    <source>
        <dbReference type="ARBA" id="ARBA00037217"/>
    </source>
</evidence>
<evidence type="ECO:0000256" key="2">
    <source>
        <dbReference type="ARBA" id="ARBA00038825"/>
    </source>
</evidence>
<comment type="function">
    <text evidence="1">Probable oxidoreductase that may play a role as regulator of mitochondrial function.</text>
</comment>
<dbReference type="RefSeq" id="WP_162448690.1">
    <property type="nucleotide sequence ID" value="NZ_WLZY01000001.1"/>
</dbReference>
<evidence type="ECO:0000259" key="5">
    <source>
        <dbReference type="Pfam" id="PF01593"/>
    </source>
</evidence>
<proteinExistence type="predicted"/>
<evidence type="ECO:0000313" key="7">
    <source>
        <dbReference type="Proteomes" id="UP000460435"/>
    </source>
</evidence>
<accession>A0A7K3LYI7</accession>
<dbReference type="Gene3D" id="3.50.50.60">
    <property type="entry name" value="FAD/NAD(P)-binding domain"/>
    <property type="match status" value="2"/>
</dbReference>
<dbReference type="AlphaFoldDB" id="A0A7K3LYI7"/>
<dbReference type="PANTHER" id="PTHR10668:SF103">
    <property type="entry name" value="PYRIDINE NUCLEOTIDE-DISULFIDE OXIDOREDUCTASE DOMAIN-CONTAINING PROTEIN 2"/>
    <property type="match status" value="1"/>
</dbReference>
<dbReference type="InterPro" id="IPR002937">
    <property type="entry name" value="Amino_oxidase"/>
</dbReference>